<protein>
    <submittedName>
        <fullName evidence="1">Uncharacterized protein</fullName>
    </submittedName>
</protein>
<sequence>MIPESFHLCIYSSDFGVSPPSLALCMALQGTLPGLCAAALGGQSGLNALHFIVSLTNGEPCSGTWVARDPNDRVSVAETQAATCNTGGSLWLSSSLGGSGKATVDTSPVL</sequence>
<dbReference type="EMBL" id="KB031066">
    <property type="protein sequence ID" value="ELK04904.1"/>
    <property type="molecule type" value="Genomic_DNA"/>
</dbReference>
<evidence type="ECO:0000313" key="2">
    <source>
        <dbReference type="Proteomes" id="UP000010552"/>
    </source>
</evidence>
<name>L5JZR0_PTEAL</name>
<organism evidence="1 2">
    <name type="scientific">Pteropus alecto</name>
    <name type="common">Black flying fox</name>
    <dbReference type="NCBI Taxonomy" id="9402"/>
    <lineage>
        <taxon>Eukaryota</taxon>
        <taxon>Metazoa</taxon>
        <taxon>Chordata</taxon>
        <taxon>Craniata</taxon>
        <taxon>Vertebrata</taxon>
        <taxon>Euteleostomi</taxon>
        <taxon>Mammalia</taxon>
        <taxon>Eutheria</taxon>
        <taxon>Laurasiatheria</taxon>
        <taxon>Chiroptera</taxon>
        <taxon>Yinpterochiroptera</taxon>
        <taxon>Pteropodoidea</taxon>
        <taxon>Pteropodidae</taxon>
        <taxon>Pteropodinae</taxon>
        <taxon>Pteropus</taxon>
    </lineage>
</organism>
<dbReference type="InParanoid" id="L5JZR0"/>
<gene>
    <name evidence="1" type="ORF">PAL_GLEAN10002251</name>
</gene>
<keyword evidence="2" id="KW-1185">Reference proteome</keyword>
<dbReference type="AlphaFoldDB" id="L5JZR0"/>
<dbReference type="Proteomes" id="UP000010552">
    <property type="component" value="Unassembled WGS sequence"/>
</dbReference>
<proteinExistence type="predicted"/>
<evidence type="ECO:0000313" key="1">
    <source>
        <dbReference type="EMBL" id="ELK04904.1"/>
    </source>
</evidence>
<accession>L5JZR0</accession>
<reference evidence="2" key="1">
    <citation type="journal article" date="2013" name="Science">
        <title>Comparative analysis of bat genomes provides insight into the evolution of flight and immunity.</title>
        <authorList>
            <person name="Zhang G."/>
            <person name="Cowled C."/>
            <person name="Shi Z."/>
            <person name="Huang Z."/>
            <person name="Bishop-Lilly K.A."/>
            <person name="Fang X."/>
            <person name="Wynne J.W."/>
            <person name="Xiong Z."/>
            <person name="Baker M.L."/>
            <person name="Zhao W."/>
            <person name="Tachedjian M."/>
            <person name="Zhu Y."/>
            <person name="Zhou P."/>
            <person name="Jiang X."/>
            <person name="Ng J."/>
            <person name="Yang L."/>
            <person name="Wu L."/>
            <person name="Xiao J."/>
            <person name="Feng Y."/>
            <person name="Chen Y."/>
            <person name="Sun X."/>
            <person name="Zhang Y."/>
            <person name="Marsh G.A."/>
            <person name="Crameri G."/>
            <person name="Broder C.C."/>
            <person name="Frey K.G."/>
            <person name="Wang L.F."/>
            <person name="Wang J."/>
        </authorList>
    </citation>
    <scope>NUCLEOTIDE SEQUENCE [LARGE SCALE GENOMIC DNA]</scope>
</reference>